<protein>
    <submittedName>
        <fullName evidence="3">Phosphatase</fullName>
    </submittedName>
</protein>
<dbReference type="InterPro" id="IPR035965">
    <property type="entry name" value="PAS-like_dom_sf"/>
</dbReference>
<dbReference type="Gene3D" id="3.60.40.10">
    <property type="entry name" value="PPM-type phosphatase domain"/>
    <property type="match status" value="1"/>
</dbReference>
<evidence type="ECO:0000259" key="2">
    <source>
        <dbReference type="SMART" id="SM00331"/>
    </source>
</evidence>
<dbReference type="STRING" id="1128398.Curi_c24030"/>
<dbReference type="AlphaFoldDB" id="K0B044"/>
<gene>
    <name evidence="3" type="ordered locus">Curi_c24030</name>
</gene>
<dbReference type="InterPro" id="IPR013656">
    <property type="entry name" value="PAS_4"/>
</dbReference>
<dbReference type="SMART" id="SM00331">
    <property type="entry name" value="PP2C_SIG"/>
    <property type="match status" value="1"/>
</dbReference>
<dbReference type="OrthoDB" id="9763484at2"/>
<accession>K0B044</accession>
<evidence type="ECO:0000256" key="1">
    <source>
        <dbReference type="ARBA" id="ARBA00022801"/>
    </source>
</evidence>
<evidence type="ECO:0000313" key="4">
    <source>
        <dbReference type="Proteomes" id="UP000006094"/>
    </source>
</evidence>
<proteinExistence type="predicted"/>
<dbReference type="Pfam" id="PF08448">
    <property type="entry name" value="PAS_4"/>
    <property type="match status" value="1"/>
</dbReference>
<dbReference type="SUPFAM" id="SSF55785">
    <property type="entry name" value="PYP-like sensor domain (PAS domain)"/>
    <property type="match status" value="1"/>
</dbReference>
<feature type="domain" description="PPM-type phosphatase" evidence="2">
    <location>
        <begin position="159"/>
        <end position="377"/>
    </location>
</feature>
<dbReference type="KEGG" id="cad:Curi_c24030"/>
<keyword evidence="1" id="KW-0378">Hydrolase</keyword>
<dbReference type="InterPro" id="IPR052016">
    <property type="entry name" value="Bact_Sigma-Reg"/>
</dbReference>
<sequence length="379" mass="43415">MLSQSGALTLEEKIKQHKRLTYDILDGMVDWVRVIDQDGIIIFTNKSMQNATEVSLVGNKCHLIFGKSCPCIRCIADATRITGEAVEKEERIGDSIFSVKSSPVRDLNGDIYAVVEVFRDVTRERTLERELISKNEKMSRDIDFAKKIQEKILPEKGKMRSLGIDYMYKPSEMLSGDIFDIQIIDEDHVGVYISDVVGHGVTASIMTMFIRQTMENIMSETLSPSETISRLHKSFFDLNLDDENYFTIFYGVINTKKNTIKYSNGGHNGIPIIIRKNEDEEKDIIFLEATGYPITYLFEEVSYEEYDVKLNKDDNILFFTDGILECKNEIGELFGIDRLTEIAKKHTKGLLKAIEDEITKYSYKELEDDLAILKIEILE</sequence>
<dbReference type="Proteomes" id="UP000006094">
    <property type="component" value="Chromosome"/>
</dbReference>
<name>K0B044_GOTA9</name>
<dbReference type="GO" id="GO:0016791">
    <property type="term" value="F:phosphatase activity"/>
    <property type="evidence" value="ECO:0007669"/>
    <property type="project" value="TreeGrafter"/>
</dbReference>
<dbReference type="RefSeq" id="WP_014968532.1">
    <property type="nucleotide sequence ID" value="NC_018664.1"/>
</dbReference>
<dbReference type="eggNOG" id="COG2208">
    <property type="taxonomic scope" value="Bacteria"/>
</dbReference>
<dbReference type="PANTHER" id="PTHR43156:SF2">
    <property type="entry name" value="STAGE II SPORULATION PROTEIN E"/>
    <property type="match status" value="1"/>
</dbReference>
<dbReference type="Gene3D" id="3.30.450.20">
    <property type="entry name" value="PAS domain"/>
    <property type="match status" value="1"/>
</dbReference>
<dbReference type="HOGENOM" id="CLU_741255_0_0_9"/>
<dbReference type="Pfam" id="PF07228">
    <property type="entry name" value="SpoIIE"/>
    <property type="match status" value="1"/>
</dbReference>
<dbReference type="InterPro" id="IPR001932">
    <property type="entry name" value="PPM-type_phosphatase-like_dom"/>
</dbReference>
<dbReference type="InterPro" id="IPR036457">
    <property type="entry name" value="PPM-type-like_dom_sf"/>
</dbReference>
<organism evidence="3 4">
    <name type="scientific">Gottschalkia acidurici (strain ATCC 7906 / DSM 604 / BCRC 14475 / CIP 104303 / KCTC 5404 / NCIMB 10678 / 9a)</name>
    <name type="common">Clostridium acidurici</name>
    <dbReference type="NCBI Taxonomy" id="1128398"/>
    <lineage>
        <taxon>Bacteria</taxon>
        <taxon>Bacillati</taxon>
        <taxon>Bacillota</taxon>
        <taxon>Tissierellia</taxon>
        <taxon>Tissierellales</taxon>
        <taxon>Gottschalkiaceae</taxon>
        <taxon>Gottschalkia</taxon>
    </lineage>
</organism>
<evidence type="ECO:0000313" key="3">
    <source>
        <dbReference type="EMBL" id="AFS79398.1"/>
    </source>
</evidence>
<reference evidence="3 4" key="1">
    <citation type="journal article" date="2012" name="PLoS ONE">
        <title>The purine-utilizing bacterium Clostridium acidurici 9a: a genome-guided metabolic reconsideration.</title>
        <authorList>
            <person name="Hartwich K."/>
            <person name="Poehlein A."/>
            <person name="Daniel R."/>
        </authorList>
    </citation>
    <scope>NUCLEOTIDE SEQUENCE [LARGE SCALE GENOMIC DNA]</scope>
    <source>
        <strain evidence="4">ATCC 7906 / DSM 604 / BCRC 14475 / CIP 104303 / KCTC 5404 / NCIMB 10678 / 9a</strain>
    </source>
</reference>
<dbReference type="EMBL" id="CP003326">
    <property type="protein sequence ID" value="AFS79398.1"/>
    <property type="molecule type" value="Genomic_DNA"/>
</dbReference>
<keyword evidence="4" id="KW-1185">Reference proteome</keyword>
<dbReference type="PANTHER" id="PTHR43156">
    <property type="entry name" value="STAGE II SPORULATION PROTEIN E-RELATED"/>
    <property type="match status" value="1"/>
</dbReference>